<protein>
    <submittedName>
        <fullName evidence="1">Uncharacterized protein</fullName>
    </submittedName>
</protein>
<accession>A0ABR2EKU7</accession>
<organism evidence="1 2">
    <name type="scientific">Hibiscus sabdariffa</name>
    <name type="common">roselle</name>
    <dbReference type="NCBI Taxonomy" id="183260"/>
    <lineage>
        <taxon>Eukaryota</taxon>
        <taxon>Viridiplantae</taxon>
        <taxon>Streptophyta</taxon>
        <taxon>Embryophyta</taxon>
        <taxon>Tracheophyta</taxon>
        <taxon>Spermatophyta</taxon>
        <taxon>Magnoliopsida</taxon>
        <taxon>eudicotyledons</taxon>
        <taxon>Gunneridae</taxon>
        <taxon>Pentapetalae</taxon>
        <taxon>rosids</taxon>
        <taxon>malvids</taxon>
        <taxon>Malvales</taxon>
        <taxon>Malvaceae</taxon>
        <taxon>Malvoideae</taxon>
        <taxon>Hibiscus</taxon>
    </lineage>
</organism>
<dbReference type="Gene3D" id="3.60.10.10">
    <property type="entry name" value="Endonuclease/exonuclease/phosphatase"/>
    <property type="match status" value="1"/>
</dbReference>
<evidence type="ECO:0000313" key="2">
    <source>
        <dbReference type="Proteomes" id="UP001472677"/>
    </source>
</evidence>
<evidence type="ECO:0000313" key="1">
    <source>
        <dbReference type="EMBL" id="KAK8562615.1"/>
    </source>
</evidence>
<dbReference type="InterPro" id="IPR036691">
    <property type="entry name" value="Endo/exonu/phosph_ase_sf"/>
</dbReference>
<proteinExistence type="predicted"/>
<keyword evidence="2" id="KW-1185">Reference proteome</keyword>
<comment type="caution">
    <text evidence="1">The sequence shown here is derived from an EMBL/GenBank/DDBJ whole genome shotgun (WGS) entry which is preliminary data.</text>
</comment>
<name>A0ABR2EKU7_9ROSI</name>
<dbReference type="SUPFAM" id="SSF56219">
    <property type="entry name" value="DNase I-like"/>
    <property type="match status" value="1"/>
</dbReference>
<dbReference type="EMBL" id="JBBPBM010000012">
    <property type="protein sequence ID" value="KAK8562615.1"/>
    <property type="molecule type" value="Genomic_DNA"/>
</dbReference>
<dbReference type="PANTHER" id="PTHR33710">
    <property type="entry name" value="BNAC02G09200D PROTEIN"/>
    <property type="match status" value="1"/>
</dbReference>
<gene>
    <name evidence="1" type="ORF">V6N12_010689</name>
</gene>
<dbReference type="Proteomes" id="UP001472677">
    <property type="component" value="Unassembled WGS sequence"/>
</dbReference>
<sequence>MVRRLDERRGCVIASRGISEFCDFMEVAALSDVPLQGKVFTWFESGNKCSRLDRFLVSNYWFQRFDSLVVVNLPRELSDHSPIILVSDVCDSGPKPFRFFNAWLLNLQHIRDMECVWQVAEIEELDTRLNNGELGSSELKHKRKLYSQLWSVSRLQKSVWRQKSRAVWLAEGDRNTDYFHRQARIRMVRNGVMGIQYNRRWETSPERVNFFFAGEFIKHFA</sequence>
<reference evidence="1 2" key="1">
    <citation type="journal article" date="2024" name="G3 (Bethesda)">
        <title>Genome assembly of Hibiscus sabdariffa L. provides insights into metabolisms of medicinal natural products.</title>
        <authorList>
            <person name="Kim T."/>
        </authorList>
    </citation>
    <scope>NUCLEOTIDE SEQUENCE [LARGE SCALE GENOMIC DNA]</scope>
    <source>
        <strain evidence="1">TK-2024</strain>
        <tissue evidence="1">Old leaves</tissue>
    </source>
</reference>
<dbReference type="PANTHER" id="PTHR33710:SF64">
    <property type="entry name" value="ENDONUCLEASE_EXONUCLEASE_PHOSPHATASE DOMAIN-CONTAINING PROTEIN"/>
    <property type="match status" value="1"/>
</dbReference>